<evidence type="ECO:0000313" key="2">
    <source>
        <dbReference type="EMBL" id="GEP09812.1"/>
    </source>
</evidence>
<gene>
    <name evidence="2" type="ORF">MGN01_16570</name>
</gene>
<dbReference type="Proteomes" id="UP000321750">
    <property type="component" value="Unassembled WGS sequence"/>
</dbReference>
<accession>A0A512JIW4</accession>
<evidence type="ECO:0000313" key="3">
    <source>
        <dbReference type="Proteomes" id="UP000321750"/>
    </source>
</evidence>
<feature type="region of interest" description="Disordered" evidence="1">
    <location>
        <begin position="64"/>
        <end position="84"/>
    </location>
</feature>
<sequence>MAAQATVALEATEERFLALKHFPSGLGFEADGTARWPADQFTFRLRDEGSIRLLEELHDAGAPVEPVKASKPAGAASPATAVKE</sequence>
<protein>
    <submittedName>
        <fullName evidence="2">Uncharacterized protein</fullName>
    </submittedName>
</protein>
<dbReference type="OrthoDB" id="8244728at2"/>
<evidence type="ECO:0000256" key="1">
    <source>
        <dbReference type="SAM" id="MobiDB-lite"/>
    </source>
</evidence>
<reference evidence="2 3" key="1">
    <citation type="submission" date="2019-07" db="EMBL/GenBank/DDBJ databases">
        <title>Whole genome shotgun sequence of Methylobacterium gnaphalii NBRC 107716.</title>
        <authorList>
            <person name="Hosoyama A."/>
            <person name="Uohara A."/>
            <person name="Ohji S."/>
            <person name="Ichikawa N."/>
        </authorList>
    </citation>
    <scope>NUCLEOTIDE SEQUENCE [LARGE SCALE GENOMIC DNA]</scope>
    <source>
        <strain evidence="2 3">NBRC 107716</strain>
    </source>
</reference>
<dbReference type="RefSeq" id="WP_147046114.1">
    <property type="nucleotide sequence ID" value="NZ_BJZV01000007.1"/>
</dbReference>
<dbReference type="AlphaFoldDB" id="A0A512JIW4"/>
<dbReference type="EMBL" id="BJZV01000007">
    <property type="protein sequence ID" value="GEP09812.1"/>
    <property type="molecule type" value="Genomic_DNA"/>
</dbReference>
<comment type="caution">
    <text evidence="2">The sequence shown here is derived from an EMBL/GenBank/DDBJ whole genome shotgun (WGS) entry which is preliminary data.</text>
</comment>
<keyword evidence="3" id="KW-1185">Reference proteome</keyword>
<proteinExistence type="predicted"/>
<organism evidence="2 3">
    <name type="scientific">Methylobacterium gnaphalii</name>
    <dbReference type="NCBI Taxonomy" id="1010610"/>
    <lineage>
        <taxon>Bacteria</taxon>
        <taxon>Pseudomonadati</taxon>
        <taxon>Pseudomonadota</taxon>
        <taxon>Alphaproteobacteria</taxon>
        <taxon>Hyphomicrobiales</taxon>
        <taxon>Methylobacteriaceae</taxon>
        <taxon>Methylobacterium</taxon>
    </lineage>
</organism>
<feature type="compositionally biased region" description="Low complexity" evidence="1">
    <location>
        <begin position="66"/>
        <end position="84"/>
    </location>
</feature>
<name>A0A512JIW4_9HYPH</name>